<name>A0A6N9UBS1_9ACTN</name>
<keyword evidence="6" id="KW-1185">Reference proteome</keyword>
<dbReference type="InterPro" id="IPR038507">
    <property type="entry name" value="YcnI-like_sf"/>
</dbReference>
<evidence type="ECO:0000313" key="5">
    <source>
        <dbReference type="EMBL" id="NEB15075.1"/>
    </source>
</evidence>
<feature type="chain" id="PRO_5039694196" evidence="3">
    <location>
        <begin position="32"/>
        <end position="247"/>
    </location>
</feature>
<keyword evidence="2" id="KW-0812">Transmembrane</keyword>
<gene>
    <name evidence="5" type="ORF">G3I46_00845</name>
</gene>
<keyword evidence="3" id="KW-0732">Signal</keyword>
<sequence length="247" mass="25047">MSRRTRRRITPLITVAGAAGAVLLSAGAATAHVRVIGDVIPGKPATLQFRVPSELAEATTVRITVEVPTDLMITSVPKLDGWNQETLPGTGGKGTQLVWTAEQGHEIQPAQSETFRANVGPVPDRYSLTFNAEQTYSNGTSVAWNQPKTGDEEPEFPAPVLVVDPEAGPPPGSADGAQQPGTSASAPAPSAGAPSVDAATPAPAAAEESDSGSSGPLIAVIAAGVAVAAGLTVAVLRRRGARDGSHA</sequence>
<dbReference type="InterPro" id="IPR012533">
    <property type="entry name" value="YcnI-copper_dom"/>
</dbReference>
<dbReference type="AlphaFoldDB" id="A0A6N9UBS1"/>
<feature type="region of interest" description="Disordered" evidence="1">
    <location>
        <begin position="139"/>
        <end position="215"/>
    </location>
</feature>
<comment type="caution">
    <text evidence="5">The sequence shown here is derived from an EMBL/GenBank/DDBJ whole genome shotgun (WGS) entry which is preliminary data.</text>
</comment>
<feature type="domain" description="YncI copper-binding" evidence="4">
    <location>
        <begin position="41"/>
        <end position="163"/>
    </location>
</feature>
<evidence type="ECO:0000313" key="6">
    <source>
        <dbReference type="Proteomes" id="UP000469545"/>
    </source>
</evidence>
<reference evidence="5 6" key="1">
    <citation type="submission" date="2020-01" db="EMBL/GenBank/DDBJ databases">
        <title>Insect and environment-associated Actinomycetes.</title>
        <authorList>
            <person name="Currrie C."/>
            <person name="Chevrette M."/>
            <person name="Carlson C."/>
            <person name="Stubbendieck R."/>
            <person name="Wendt-Pienkowski E."/>
        </authorList>
    </citation>
    <scope>NUCLEOTIDE SEQUENCE [LARGE SCALE GENOMIC DNA]</scope>
    <source>
        <strain evidence="5 6">SID14172</strain>
    </source>
</reference>
<protein>
    <submittedName>
        <fullName evidence="5">DUF1775 domain-containing protein</fullName>
    </submittedName>
</protein>
<feature type="compositionally biased region" description="Polar residues" evidence="1">
    <location>
        <begin position="139"/>
        <end position="148"/>
    </location>
</feature>
<dbReference type="Gene3D" id="2.60.40.2230">
    <property type="entry name" value="Uncharacterised protein YcnI-like PF07987, DUF1775"/>
    <property type="match status" value="1"/>
</dbReference>
<keyword evidence="2" id="KW-1133">Transmembrane helix</keyword>
<accession>A0A6N9UBS1</accession>
<organism evidence="5 6">
    <name type="scientific">Streptomyces coelicoflavus</name>
    <dbReference type="NCBI Taxonomy" id="285562"/>
    <lineage>
        <taxon>Bacteria</taxon>
        <taxon>Bacillati</taxon>
        <taxon>Actinomycetota</taxon>
        <taxon>Actinomycetes</taxon>
        <taxon>Kitasatosporales</taxon>
        <taxon>Streptomycetaceae</taxon>
        <taxon>Streptomyces</taxon>
    </lineage>
</organism>
<feature type="signal peptide" evidence="3">
    <location>
        <begin position="1"/>
        <end position="31"/>
    </location>
</feature>
<evidence type="ECO:0000259" key="4">
    <source>
        <dbReference type="Pfam" id="PF07987"/>
    </source>
</evidence>
<proteinExistence type="predicted"/>
<feature type="transmembrane region" description="Helical" evidence="2">
    <location>
        <begin position="217"/>
        <end position="236"/>
    </location>
</feature>
<dbReference type="RefSeq" id="WP_164138158.1">
    <property type="nucleotide sequence ID" value="NZ_JAAGMB010000005.1"/>
</dbReference>
<dbReference type="Proteomes" id="UP000469545">
    <property type="component" value="Unassembled WGS sequence"/>
</dbReference>
<dbReference type="Pfam" id="PF07987">
    <property type="entry name" value="DUF1775"/>
    <property type="match status" value="1"/>
</dbReference>
<keyword evidence="2" id="KW-0472">Membrane</keyword>
<evidence type="ECO:0000256" key="1">
    <source>
        <dbReference type="SAM" id="MobiDB-lite"/>
    </source>
</evidence>
<dbReference type="EMBL" id="JAAGMB010000005">
    <property type="protein sequence ID" value="NEB15075.1"/>
    <property type="molecule type" value="Genomic_DNA"/>
</dbReference>
<feature type="compositionally biased region" description="Low complexity" evidence="1">
    <location>
        <begin position="177"/>
        <end position="215"/>
    </location>
</feature>
<evidence type="ECO:0000256" key="3">
    <source>
        <dbReference type="SAM" id="SignalP"/>
    </source>
</evidence>
<evidence type="ECO:0000256" key="2">
    <source>
        <dbReference type="SAM" id="Phobius"/>
    </source>
</evidence>